<keyword evidence="8" id="KW-1185">Reference proteome</keyword>
<reference evidence="7 8" key="1">
    <citation type="journal article" date="2024" name="Insects">
        <title>An Improved Chromosome-Level Genome Assembly of the Firefly Pyrocoelia pectoralis.</title>
        <authorList>
            <person name="Fu X."/>
            <person name="Meyer-Rochow V.B."/>
            <person name="Ballantyne L."/>
            <person name="Zhu X."/>
        </authorList>
    </citation>
    <scope>NUCLEOTIDE SEQUENCE [LARGE SCALE GENOMIC DNA]</scope>
    <source>
        <strain evidence="7">XCY_ONT2</strain>
    </source>
</reference>
<feature type="transmembrane region" description="Helical" evidence="5">
    <location>
        <begin position="294"/>
        <end position="314"/>
    </location>
</feature>
<feature type="transmembrane region" description="Helical" evidence="5">
    <location>
        <begin position="158"/>
        <end position="179"/>
    </location>
</feature>
<dbReference type="InterPro" id="IPR005828">
    <property type="entry name" value="MFS_sugar_transport-like"/>
</dbReference>
<feature type="transmembrane region" description="Helical" evidence="5">
    <location>
        <begin position="410"/>
        <end position="427"/>
    </location>
</feature>
<dbReference type="InterPro" id="IPR036259">
    <property type="entry name" value="MFS_trans_sf"/>
</dbReference>
<evidence type="ECO:0000259" key="6">
    <source>
        <dbReference type="PROSITE" id="PS50850"/>
    </source>
</evidence>
<dbReference type="PANTHER" id="PTHR48021:SF39">
    <property type="entry name" value="MAJOR FACILITATOR SUPERFAMILY (MFS) PROFILE DOMAIN-CONTAINING PROTEIN"/>
    <property type="match status" value="1"/>
</dbReference>
<organism evidence="7 8">
    <name type="scientific">Pyrocoelia pectoralis</name>
    <dbReference type="NCBI Taxonomy" id="417401"/>
    <lineage>
        <taxon>Eukaryota</taxon>
        <taxon>Metazoa</taxon>
        <taxon>Ecdysozoa</taxon>
        <taxon>Arthropoda</taxon>
        <taxon>Hexapoda</taxon>
        <taxon>Insecta</taxon>
        <taxon>Pterygota</taxon>
        <taxon>Neoptera</taxon>
        <taxon>Endopterygota</taxon>
        <taxon>Coleoptera</taxon>
        <taxon>Polyphaga</taxon>
        <taxon>Elateriformia</taxon>
        <taxon>Elateroidea</taxon>
        <taxon>Lampyridae</taxon>
        <taxon>Lampyrinae</taxon>
        <taxon>Pyrocoelia</taxon>
    </lineage>
</organism>
<dbReference type="Proteomes" id="UP001329430">
    <property type="component" value="Chromosome 3"/>
</dbReference>
<dbReference type="Gene3D" id="1.20.1250.20">
    <property type="entry name" value="MFS general substrate transporter like domains"/>
    <property type="match status" value="1"/>
</dbReference>
<comment type="caution">
    <text evidence="7">The sequence shown here is derived from an EMBL/GenBank/DDBJ whole genome shotgun (WGS) entry which is preliminary data.</text>
</comment>
<evidence type="ECO:0000313" key="7">
    <source>
        <dbReference type="EMBL" id="KAK5646751.1"/>
    </source>
</evidence>
<evidence type="ECO:0000313" key="8">
    <source>
        <dbReference type="Proteomes" id="UP001329430"/>
    </source>
</evidence>
<feature type="transmembrane region" description="Helical" evidence="5">
    <location>
        <begin position="334"/>
        <end position="355"/>
    </location>
</feature>
<evidence type="ECO:0000256" key="3">
    <source>
        <dbReference type="ARBA" id="ARBA00022989"/>
    </source>
</evidence>
<feature type="transmembrane region" description="Helical" evidence="5">
    <location>
        <begin position="27"/>
        <end position="49"/>
    </location>
</feature>
<evidence type="ECO:0000256" key="2">
    <source>
        <dbReference type="ARBA" id="ARBA00022692"/>
    </source>
</evidence>
<feature type="transmembrane region" description="Helical" evidence="5">
    <location>
        <begin position="125"/>
        <end position="146"/>
    </location>
</feature>
<name>A0AAN7VJP6_9COLE</name>
<dbReference type="PROSITE" id="PS50850">
    <property type="entry name" value="MFS"/>
    <property type="match status" value="1"/>
</dbReference>
<dbReference type="PROSITE" id="PS00217">
    <property type="entry name" value="SUGAR_TRANSPORT_2"/>
    <property type="match status" value="1"/>
</dbReference>
<comment type="subcellular location">
    <subcellularLocation>
        <location evidence="1">Membrane</location>
        <topology evidence="1">Multi-pass membrane protein</topology>
    </subcellularLocation>
</comment>
<keyword evidence="2 5" id="KW-0812">Transmembrane</keyword>
<protein>
    <recommendedName>
        <fullName evidence="6">Major facilitator superfamily (MFS) profile domain-containing protein</fullName>
    </recommendedName>
</protein>
<dbReference type="Pfam" id="PF00083">
    <property type="entry name" value="Sugar_tr"/>
    <property type="match status" value="1"/>
</dbReference>
<dbReference type="EMBL" id="JAVRBK010000003">
    <property type="protein sequence ID" value="KAK5646751.1"/>
    <property type="molecule type" value="Genomic_DNA"/>
</dbReference>
<dbReference type="InterPro" id="IPR005829">
    <property type="entry name" value="Sugar_transporter_CS"/>
</dbReference>
<feature type="domain" description="Major facilitator superfamily (MFS) profile" evidence="6">
    <location>
        <begin position="27"/>
        <end position="501"/>
    </location>
</feature>
<feature type="transmembrane region" description="Helical" evidence="5">
    <location>
        <begin position="69"/>
        <end position="91"/>
    </location>
</feature>
<feature type="transmembrane region" description="Helical" evidence="5">
    <location>
        <begin position="362"/>
        <end position="383"/>
    </location>
</feature>
<evidence type="ECO:0000256" key="4">
    <source>
        <dbReference type="ARBA" id="ARBA00023136"/>
    </source>
</evidence>
<dbReference type="InterPro" id="IPR050549">
    <property type="entry name" value="MFS_Trehalose_Transporter"/>
</dbReference>
<dbReference type="FunFam" id="1.20.1250.20:FF:000249">
    <property type="entry name" value="facilitated trehalose transporter Tret1"/>
    <property type="match status" value="1"/>
</dbReference>
<dbReference type="SUPFAM" id="SSF103473">
    <property type="entry name" value="MFS general substrate transporter"/>
    <property type="match status" value="1"/>
</dbReference>
<proteinExistence type="predicted"/>
<sequence length="551" mass="61335">MLFKKKASLMISKGIGKSSFQRGLPQFVAVMVKNILLISFGMTLGYPTILIPSLSSNDPNEEIQLNKEQVSWIGSINLMCVPIGCILSGILTTPVGRRRSMQVITLPLAASWLLFNFSTQVWHVYIALSITGLCGGLVEAPVLSYVAEITTPHLRGMLSATSTMSLTFGILLEFIIGSFLHWRTVALISLAPPILSLILLSFMPESPHWLIMHNKLSQAQQSLAWLRGWVRVDDVKEEFEAMCQSHHVASKTGFVNEAFEGSVSNVISKPLVEPPKSFLKTKLKNSKNFAKMSFLWPLTMVSFIYFLSNFTGAWTLQTYAVNIFATLNSPMDKYYATILLGLVEFVGCFVCMFFVKLCGKRVIGFASICAVGICDIVIGTYAYKNGIQYLQFKEDIAEMSVTPSINSHNWIPLVFLILLAFFQHCGMKPLPWILIGEIYSHDTRATGCGISSAVSYLFGFLANKVFLNMISSLTISGTYWFYAGICFVGCLVMYFILPETEGRSLQEISDHFGGGTKLDNKFRRTRRPSKSNSDIYSFNVNTISINRDGSV</sequence>
<feature type="transmembrane region" description="Helical" evidence="5">
    <location>
        <begin position="448"/>
        <end position="467"/>
    </location>
</feature>
<keyword evidence="3 5" id="KW-1133">Transmembrane helix</keyword>
<accession>A0AAN7VJP6</accession>
<dbReference type="GO" id="GO:0022857">
    <property type="term" value="F:transmembrane transporter activity"/>
    <property type="evidence" value="ECO:0007669"/>
    <property type="project" value="InterPro"/>
</dbReference>
<dbReference type="GO" id="GO:0016020">
    <property type="term" value="C:membrane"/>
    <property type="evidence" value="ECO:0007669"/>
    <property type="project" value="UniProtKB-SubCell"/>
</dbReference>
<gene>
    <name evidence="7" type="ORF">RI129_005215</name>
</gene>
<dbReference type="InterPro" id="IPR020846">
    <property type="entry name" value="MFS_dom"/>
</dbReference>
<evidence type="ECO:0000256" key="1">
    <source>
        <dbReference type="ARBA" id="ARBA00004141"/>
    </source>
</evidence>
<dbReference type="AlphaFoldDB" id="A0AAN7VJP6"/>
<keyword evidence="4 5" id="KW-0472">Membrane</keyword>
<feature type="transmembrane region" description="Helical" evidence="5">
    <location>
        <begin position="479"/>
        <end position="497"/>
    </location>
</feature>
<evidence type="ECO:0000256" key="5">
    <source>
        <dbReference type="SAM" id="Phobius"/>
    </source>
</evidence>
<dbReference type="PANTHER" id="PTHR48021">
    <property type="match status" value="1"/>
</dbReference>